<gene>
    <name evidence="2" type="ORF">HRQ87_07970</name>
</gene>
<dbReference type="RefSeq" id="WP_174137040.1">
    <property type="nucleotide sequence ID" value="NZ_JABUFE010000003.1"/>
</dbReference>
<evidence type="ECO:0000256" key="1">
    <source>
        <dbReference type="SAM" id="Phobius"/>
    </source>
</evidence>
<keyword evidence="1" id="KW-1133">Transmembrane helix</keyword>
<accession>A0ABX2IPC0</accession>
<evidence type="ECO:0000313" key="3">
    <source>
        <dbReference type="Proteomes" id="UP000777935"/>
    </source>
</evidence>
<reference evidence="2 3" key="1">
    <citation type="submission" date="2020-06" db="EMBL/GenBank/DDBJ databases">
        <title>Sulfitobacter algicola sp. nov., isolated from green algae.</title>
        <authorList>
            <person name="Wang C."/>
        </authorList>
    </citation>
    <scope>NUCLEOTIDE SEQUENCE [LARGE SCALE GENOMIC DNA]</scope>
    <source>
        <strain evidence="2 3">1151</strain>
    </source>
</reference>
<organism evidence="2 3">
    <name type="scientific">Parasulfitobacter algicola</name>
    <dbReference type="NCBI Taxonomy" id="2614809"/>
    <lineage>
        <taxon>Bacteria</taxon>
        <taxon>Pseudomonadati</taxon>
        <taxon>Pseudomonadota</taxon>
        <taxon>Alphaproteobacteria</taxon>
        <taxon>Rhodobacterales</taxon>
        <taxon>Roseobacteraceae</taxon>
        <taxon>Parasulfitobacter</taxon>
    </lineage>
</organism>
<name>A0ABX2IPC0_9RHOB</name>
<evidence type="ECO:0000313" key="2">
    <source>
        <dbReference type="EMBL" id="NSX54739.1"/>
    </source>
</evidence>
<feature type="transmembrane region" description="Helical" evidence="1">
    <location>
        <begin position="25"/>
        <end position="43"/>
    </location>
</feature>
<keyword evidence="1" id="KW-0472">Membrane</keyword>
<dbReference type="Proteomes" id="UP000777935">
    <property type="component" value="Unassembled WGS sequence"/>
</dbReference>
<proteinExistence type="predicted"/>
<protein>
    <submittedName>
        <fullName evidence="2">Uncharacterized protein</fullName>
    </submittedName>
</protein>
<dbReference type="EMBL" id="JABUFE010000003">
    <property type="protein sequence ID" value="NSX54739.1"/>
    <property type="molecule type" value="Genomic_DNA"/>
</dbReference>
<keyword evidence="1" id="KW-0812">Transmembrane</keyword>
<keyword evidence="3" id="KW-1185">Reference proteome</keyword>
<sequence>MFAQVIQHGLITHIEDTGQMLKQGFITVLLMSLIWLFTAFYILQIPPPSGLAGYAHQQDAQGDVPSCPGCPGSTLGTACFAKICAGPLLESAELIPVMHNLSVKHTVKSDVFPSIRYQPDPPPPRTLFQI</sequence>
<comment type="caution">
    <text evidence="2">The sequence shown here is derived from an EMBL/GenBank/DDBJ whole genome shotgun (WGS) entry which is preliminary data.</text>
</comment>